<name>A0A7R9CU17_TIMCR</name>
<dbReference type="AlphaFoldDB" id="A0A7R9CU17"/>
<proteinExistence type="predicted"/>
<protein>
    <submittedName>
        <fullName evidence="1">Uncharacterized protein</fullName>
    </submittedName>
</protein>
<dbReference type="EMBL" id="OC318541">
    <property type="protein sequence ID" value="CAD7402432.1"/>
    <property type="molecule type" value="Genomic_DNA"/>
</dbReference>
<organism evidence="1">
    <name type="scientific">Timema cristinae</name>
    <name type="common">Walking stick</name>
    <dbReference type="NCBI Taxonomy" id="61476"/>
    <lineage>
        <taxon>Eukaryota</taxon>
        <taxon>Metazoa</taxon>
        <taxon>Ecdysozoa</taxon>
        <taxon>Arthropoda</taxon>
        <taxon>Hexapoda</taxon>
        <taxon>Insecta</taxon>
        <taxon>Pterygota</taxon>
        <taxon>Neoptera</taxon>
        <taxon>Polyneoptera</taxon>
        <taxon>Phasmatodea</taxon>
        <taxon>Timematodea</taxon>
        <taxon>Timematoidea</taxon>
        <taxon>Timematidae</taxon>
        <taxon>Timema</taxon>
    </lineage>
</organism>
<evidence type="ECO:0000313" key="1">
    <source>
        <dbReference type="EMBL" id="CAD7402432.1"/>
    </source>
</evidence>
<reference evidence="1" key="1">
    <citation type="submission" date="2020-11" db="EMBL/GenBank/DDBJ databases">
        <authorList>
            <person name="Tran Van P."/>
        </authorList>
    </citation>
    <scope>NUCLEOTIDE SEQUENCE</scope>
</reference>
<accession>A0A7R9CU17</accession>
<gene>
    <name evidence="1" type="ORF">TCEB3V08_LOCUS6484</name>
</gene>
<sequence>MAVPFTLAIRQLFEHNHTLVKGERERESAHLSVALSARLGNDCGSVQLVACSQGVGHVEEKGVGSLVHESTGSVPTFAWRESGKPYCGKITLSTPDRDSNLDLPVIGSLVHRESIALD</sequence>